<dbReference type="Proteomes" id="UP000005627">
    <property type="component" value="Chromosome 2"/>
</dbReference>
<dbReference type="PANTHER" id="PTHR15959:SF0">
    <property type="entry name" value="SYNTAXIN-18"/>
    <property type="match status" value="1"/>
</dbReference>
<dbReference type="Gene3D" id="1.20.5.110">
    <property type="match status" value="1"/>
</dbReference>
<dbReference type="GO" id="GO:0015031">
    <property type="term" value="P:protein transport"/>
    <property type="evidence" value="ECO:0007669"/>
    <property type="project" value="UniProtKB-KW"/>
</dbReference>
<dbReference type="GeneID" id="11504294"/>
<evidence type="ECO:0000256" key="1">
    <source>
        <dbReference type="ARBA" id="ARBA00004211"/>
    </source>
</evidence>
<organism evidence="11 12">
    <name type="scientific">Torulaspora delbrueckii</name>
    <name type="common">Yeast</name>
    <name type="synonym">Candida colliculosa</name>
    <dbReference type="NCBI Taxonomy" id="4950"/>
    <lineage>
        <taxon>Eukaryota</taxon>
        <taxon>Fungi</taxon>
        <taxon>Dikarya</taxon>
        <taxon>Ascomycota</taxon>
        <taxon>Saccharomycotina</taxon>
        <taxon>Saccharomycetes</taxon>
        <taxon>Saccharomycetales</taxon>
        <taxon>Saccharomycetaceae</taxon>
        <taxon>Torulaspora</taxon>
    </lineage>
</organism>
<feature type="coiled-coil region" evidence="9">
    <location>
        <begin position="202"/>
        <end position="251"/>
    </location>
</feature>
<keyword evidence="5" id="KW-0653">Protein transport</keyword>
<dbReference type="SMART" id="SM00397">
    <property type="entry name" value="t_SNARE"/>
    <property type="match status" value="1"/>
</dbReference>
<reference evidence="11 12" key="1">
    <citation type="journal article" date="2011" name="Proc. Natl. Acad. Sci. U.S.A.">
        <title>Evolutionary erosion of yeast sex chromosomes by mating-type switching accidents.</title>
        <authorList>
            <person name="Gordon J.L."/>
            <person name="Armisen D."/>
            <person name="Proux-Wera E."/>
            <person name="Oheigeartaigh S.S."/>
            <person name="Byrne K.P."/>
            <person name="Wolfe K.H."/>
        </authorList>
    </citation>
    <scope>NUCLEOTIDE SEQUENCE [LARGE SCALE GENOMIC DNA]</scope>
    <source>
        <strain evidence="12">ATCC 10662 / CBS 1146 / NBRC 0425 / NCYC 2629 / NRRL Y-866</strain>
    </source>
</reference>
<evidence type="ECO:0000313" key="12">
    <source>
        <dbReference type="Proteomes" id="UP000005627"/>
    </source>
</evidence>
<evidence type="ECO:0000256" key="6">
    <source>
        <dbReference type="ARBA" id="ARBA00022989"/>
    </source>
</evidence>
<evidence type="ECO:0000259" key="10">
    <source>
        <dbReference type="PROSITE" id="PS50192"/>
    </source>
</evidence>
<dbReference type="GO" id="GO:0005783">
    <property type="term" value="C:endoplasmic reticulum"/>
    <property type="evidence" value="ECO:0007669"/>
    <property type="project" value="TreeGrafter"/>
</dbReference>
<evidence type="ECO:0000256" key="3">
    <source>
        <dbReference type="ARBA" id="ARBA00022448"/>
    </source>
</evidence>
<dbReference type="InterPro" id="IPR019529">
    <property type="entry name" value="Syntaxin-18_N"/>
</dbReference>
<evidence type="ECO:0000256" key="4">
    <source>
        <dbReference type="ARBA" id="ARBA00022692"/>
    </source>
</evidence>
<dbReference type="FunCoup" id="G8ZP29">
    <property type="interactions" value="311"/>
</dbReference>
<dbReference type="RefSeq" id="XP_003679584.1">
    <property type="nucleotide sequence ID" value="XM_003679536.1"/>
</dbReference>
<gene>
    <name evidence="11" type="primary">TDEL0B02440</name>
    <name evidence="11" type="ORF">TDEL_0B02440</name>
</gene>
<feature type="domain" description="T-SNARE coiled-coil homology" evidence="10">
    <location>
        <begin position="235"/>
        <end position="297"/>
    </location>
</feature>
<keyword evidence="3" id="KW-0813">Transport</keyword>
<dbReference type="InParanoid" id="G8ZP29"/>
<dbReference type="PANTHER" id="PTHR15959">
    <property type="entry name" value="SYNTAXIN-18"/>
    <property type="match status" value="1"/>
</dbReference>
<dbReference type="EMBL" id="HE616743">
    <property type="protein sequence ID" value="CCE90373.1"/>
    <property type="molecule type" value="Genomic_DNA"/>
</dbReference>
<dbReference type="GO" id="GO:0006890">
    <property type="term" value="P:retrograde vesicle-mediated transport, Golgi to endoplasmic reticulum"/>
    <property type="evidence" value="ECO:0007669"/>
    <property type="project" value="TreeGrafter"/>
</dbReference>
<dbReference type="SUPFAM" id="SSF58038">
    <property type="entry name" value="SNARE fusion complex"/>
    <property type="match status" value="1"/>
</dbReference>
<protein>
    <recommendedName>
        <fullName evidence="10">t-SNARE coiled-coil homology domain-containing protein</fullName>
    </recommendedName>
</protein>
<dbReference type="GO" id="GO:0031201">
    <property type="term" value="C:SNARE complex"/>
    <property type="evidence" value="ECO:0007669"/>
    <property type="project" value="TreeGrafter"/>
</dbReference>
<keyword evidence="12" id="KW-1185">Reference proteome</keyword>
<name>G8ZP29_TORDE</name>
<sequence>MTNLTSVFQEYVNIIEGDGQQENNARTDAKETKKYILKDSFIKECQQLLRLLIELRKVLKSVEPKYMSERDMTESDKDDFDTEFRLQFHQYVQKFKLLENYENKRQELVIQKFLTPQAHMIHLFQGSADPKMSLYYHANNDFRSGVLKSLSMWLSIVSSQFSTMQQERLVSQRKFETLDLNSGPGEPDDLVSVSSVSQSHLVESTQDEVKTYEDTISKLTQEQLQMLETEHEELLHQKNEQLKKVEKINKTILDIVSLQSDISANLQVQSQNINNILDSQEDIDLNIKEGNKQLTKAKRAAGRTAKMTTIIGNSTGNTDHIS</sequence>
<dbReference type="PROSITE" id="PS50192">
    <property type="entry name" value="T_SNARE"/>
    <property type="match status" value="1"/>
</dbReference>
<dbReference type="eggNOG" id="KOG3894">
    <property type="taxonomic scope" value="Eukaryota"/>
</dbReference>
<keyword evidence="6" id="KW-1133">Transmembrane helix</keyword>
<comment type="subcellular location">
    <subcellularLocation>
        <location evidence="1">Membrane</location>
        <topology evidence="1">Single-pass type IV membrane protein</topology>
    </subcellularLocation>
</comment>
<keyword evidence="8" id="KW-0472">Membrane</keyword>
<dbReference type="InterPro" id="IPR000727">
    <property type="entry name" value="T_SNARE_dom"/>
</dbReference>
<dbReference type="AlphaFoldDB" id="G8ZP29"/>
<comment type="similarity">
    <text evidence="2">Belongs to the syntaxin family.</text>
</comment>
<dbReference type="OrthoDB" id="342981at2759"/>
<dbReference type="KEGG" id="tdl:TDEL_0B02440"/>
<keyword evidence="7 9" id="KW-0175">Coiled coil</keyword>
<dbReference type="STRING" id="1076872.G8ZP29"/>
<accession>G8ZP29</accession>
<evidence type="ECO:0000256" key="7">
    <source>
        <dbReference type="ARBA" id="ARBA00023054"/>
    </source>
</evidence>
<evidence type="ECO:0000313" key="11">
    <source>
        <dbReference type="EMBL" id="CCE90373.1"/>
    </source>
</evidence>
<dbReference type="Pfam" id="PF10496">
    <property type="entry name" value="Syntaxin-18_N"/>
    <property type="match status" value="1"/>
</dbReference>
<evidence type="ECO:0000256" key="2">
    <source>
        <dbReference type="ARBA" id="ARBA00009063"/>
    </source>
</evidence>
<proteinExistence type="inferred from homology"/>
<keyword evidence="4" id="KW-0812">Transmembrane</keyword>
<evidence type="ECO:0000256" key="5">
    <source>
        <dbReference type="ARBA" id="ARBA00022927"/>
    </source>
</evidence>
<evidence type="ECO:0000256" key="8">
    <source>
        <dbReference type="ARBA" id="ARBA00023136"/>
    </source>
</evidence>
<dbReference type="HOGENOM" id="CLU_069210_1_0_1"/>
<evidence type="ECO:0000256" key="9">
    <source>
        <dbReference type="SAM" id="Coils"/>
    </source>
</evidence>